<keyword evidence="2" id="KW-1185">Reference proteome</keyword>
<gene>
    <name evidence="1" type="ORF">BV22DRAFT_1194101</name>
</gene>
<organism evidence="1 2">
    <name type="scientific">Leucogyrophana mollusca</name>
    <dbReference type="NCBI Taxonomy" id="85980"/>
    <lineage>
        <taxon>Eukaryota</taxon>
        <taxon>Fungi</taxon>
        <taxon>Dikarya</taxon>
        <taxon>Basidiomycota</taxon>
        <taxon>Agaricomycotina</taxon>
        <taxon>Agaricomycetes</taxon>
        <taxon>Agaricomycetidae</taxon>
        <taxon>Boletales</taxon>
        <taxon>Boletales incertae sedis</taxon>
        <taxon>Leucogyrophana</taxon>
    </lineage>
</organism>
<dbReference type="EMBL" id="MU266377">
    <property type="protein sequence ID" value="KAH7926768.1"/>
    <property type="molecule type" value="Genomic_DNA"/>
</dbReference>
<evidence type="ECO:0000313" key="2">
    <source>
        <dbReference type="Proteomes" id="UP000790709"/>
    </source>
</evidence>
<evidence type="ECO:0000313" key="1">
    <source>
        <dbReference type="EMBL" id="KAH7926768.1"/>
    </source>
</evidence>
<reference evidence="1" key="1">
    <citation type="journal article" date="2021" name="New Phytol.">
        <title>Evolutionary innovations through gain and loss of genes in the ectomycorrhizal Boletales.</title>
        <authorList>
            <person name="Wu G."/>
            <person name="Miyauchi S."/>
            <person name="Morin E."/>
            <person name="Kuo A."/>
            <person name="Drula E."/>
            <person name="Varga T."/>
            <person name="Kohler A."/>
            <person name="Feng B."/>
            <person name="Cao Y."/>
            <person name="Lipzen A."/>
            <person name="Daum C."/>
            <person name="Hundley H."/>
            <person name="Pangilinan J."/>
            <person name="Johnson J."/>
            <person name="Barry K."/>
            <person name="LaButti K."/>
            <person name="Ng V."/>
            <person name="Ahrendt S."/>
            <person name="Min B."/>
            <person name="Choi I.G."/>
            <person name="Park H."/>
            <person name="Plett J.M."/>
            <person name="Magnuson J."/>
            <person name="Spatafora J.W."/>
            <person name="Nagy L.G."/>
            <person name="Henrissat B."/>
            <person name="Grigoriev I.V."/>
            <person name="Yang Z.L."/>
            <person name="Xu J."/>
            <person name="Martin F.M."/>
        </authorList>
    </citation>
    <scope>NUCLEOTIDE SEQUENCE</scope>
    <source>
        <strain evidence="1">KUC20120723A-06</strain>
    </source>
</reference>
<proteinExistence type="predicted"/>
<dbReference type="Proteomes" id="UP000790709">
    <property type="component" value="Unassembled WGS sequence"/>
</dbReference>
<name>A0ACB8BQD4_9AGAM</name>
<sequence length="188" mass="20495">MALNWAMLDSKRFPIPLPHEQTILTVDSQVEYTLIIPDASPSGAGMAGSVDGVKNMKESGRLWLTDQRLLFTTPDGGKIRPSFDSLSIPLPSILSTKFEQPFFGANYLGIDIKPSAGGGLTDGTKLEIRFNDRGIFEFVSILDKTRERAIYMKRQAAMGEDEGLPTYTSSGTDAGSSNPEDMPPGYEV</sequence>
<protein>
    <submittedName>
        <fullName evidence="1">Uncharacterized protein</fullName>
    </submittedName>
</protein>
<accession>A0ACB8BQD4</accession>
<comment type="caution">
    <text evidence="1">The sequence shown here is derived from an EMBL/GenBank/DDBJ whole genome shotgun (WGS) entry which is preliminary data.</text>
</comment>